<comment type="caution">
    <text evidence="6">The sequence shown here is derived from an EMBL/GenBank/DDBJ whole genome shotgun (WGS) entry which is preliminary data.</text>
</comment>
<comment type="catalytic activity">
    <reaction evidence="4">
        <text>NAD(+) + H2O = ADP-D-ribose + nicotinamide + H(+)</text>
        <dbReference type="Rhea" id="RHEA:16301"/>
        <dbReference type="ChEBI" id="CHEBI:15377"/>
        <dbReference type="ChEBI" id="CHEBI:15378"/>
        <dbReference type="ChEBI" id="CHEBI:17154"/>
        <dbReference type="ChEBI" id="CHEBI:57540"/>
        <dbReference type="ChEBI" id="CHEBI:57967"/>
        <dbReference type="EC" id="3.2.2.6"/>
    </reaction>
    <physiologicalReaction direction="left-to-right" evidence="4">
        <dbReference type="Rhea" id="RHEA:16302"/>
    </physiologicalReaction>
</comment>
<dbReference type="OrthoDB" id="6071240at2759"/>
<dbReference type="InterPro" id="IPR035897">
    <property type="entry name" value="Toll_tir_struct_dom_sf"/>
</dbReference>
<reference evidence="6" key="1">
    <citation type="submission" date="2021-08" db="EMBL/GenBank/DDBJ databases">
        <title>WGS assembly of Ceratopteris richardii.</title>
        <authorList>
            <person name="Marchant D.B."/>
            <person name="Chen G."/>
            <person name="Jenkins J."/>
            <person name="Shu S."/>
            <person name="Leebens-Mack J."/>
            <person name="Grimwood J."/>
            <person name="Schmutz J."/>
            <person name="Soltis P."/>
            <person name="Soltis D."/>
            <person name="Chen Z.-H."/>
        </authorList>
    </citation>
    <scope>NUCLEOTIDE SEQUENCE</scope>
    <source>
        <strain evidence="6">Whitten #5841</strain>
        <tissue evidence="6">Leaf</tissue>
    </source>
</reference>
<keyword evidence="7" id="KW-1185">Reference proteome</keyword>
<dbReference type="Gene3D" id="3.40.50.10140">
    <property type="entry name" value="Toll/interleukin-1 receptor homology (TIR) domain"/>
    <property type="match status" value="2"/>
</dbReference>
<dbReference type="AlphaFoldDB" id="A0A8T2U7H2"/>
<dbReference type="EMBL" id="CM035413">
    <property type="protein sequence ID" value="KAH7430628.1"/>
    <property type="molecule type" value="Genomic_DNA"/>
</dbReference>
<evidence type="ECO:0000256" key="4">
    <source>
        <dbReference type="ARBA" id="ARBA00047304"/>
    </source>
</evidence>
<evidence type="ECO:0000313" key="7">
    <source>
        <dbReference type="Proteomes" id="UP000825935"/>
    </source>
</evidence>
<proteinExistence type="predicted"/>
<evidence type="ECO:0000256" key="3">
    <source>
        <dbReference type="ARBA" id="ARBA00023027"/>
    </source>
</evidence>
<dbReference type="EC" id="3.2.2.6" evidence="1"/>
<dbReference type="Pfam" id="PF01582">
    <property type="entry name" value="TIR"/>
    <property type="match status" value="2"/>
</dbReference>
<dbReference type="Proteomes" id="UP000825935">
    <property type="component" value="Chromosome 8"/>
</dbReference>
<dbReference type="PROSITE" id="PS50104">
    <property type="entry name" value="TIR"/>
    <property type="match status" value="2"/>
</dbReference>
<evidence type="ECO:0000313" key="6">
    <source>
        <dbReference type="EMBL" id="KAH7430628.1"/>
    </source>
</evidence>
<name>A0A8T2U7H2_CERRI</name>
<evidence type="ECO:0000256" key="1">
    <source>
        <dbReference type="ARBA" id="ARBA00011982"/>
    </source>
</evidence>
<evidence type="ECO:0000259" key="5">
    <source>
        <dbReference type="PROSITE" id="PS50104"/>
    </source>
</evidence>
<dbReference type="SMART" id="SM00255">
    <property type="entry name" value="TIR"/>
    <property type="match status" value="2"/>
</dbReference>
<dbReference type="GO" id="GO:0061809">
    <property type="term" value="F:NAD+ nucleosidase activity, cyclic ADP-ribose generating"/>
    <property type="evidence" value="ECO:0007669"/>
    <property type="project" value="UniProtKB-EC"/>
</dbReference>
<keyword evidence="2" id="KW-0378">Hydrolase</keyword>
<dbReference type="PANTHER" id="PTHR32009:SF39">
    <property type="entry name" value="TIR DOMAIN-CONTAINING PROTEIN"/>
    <property type="match status" value="1"/>
</dbReference>
<dbReference type="SUPFAM" id="SSF52200">
    <property type="entry name" value="Toll/Interleukin receptor TIR domain"/>
    <property type="match status" value="2"/>
</dbReference>
<sequence length="465" mass="52884">MDSRKNIVMSPEYDVFICHRGPDTKHNVVSVLRGMLRCIGITCFVDYQMDMGIDVKSGISAAIQNSKVFIIIMSPQFASSTWCLEEVVQIISNPDPKVIPVFYDVHQNKPYDLSQHKGRNDGKIDNWCKVLEVACSFDGFDYNNEDTLQWERLVEIVARVGYFLKLPNIISNPGAKMPSSGNCVDYDVFICHWRPDTQRNVVSVLRGMLLSRGSIPFVVGYGSEEGERQLDSEIINAIENSRVHVIILSPGFGSCKRCLQEVVHIMNIQNSPCTSDTRRKPKVLPIFYNVRPSDVRYQGSKTAFYLNKVERSTDEDRKSWAVALKGLSMFKGLEYETGKTFQWERLCDIVKLTKGSATEVMNDGSECETLYKEEINEVLKELESQDAVEDVLLVGIYGYQKTNFSYLLVETVGRNFDRIYRLTNVMKKVCPQDGVSRIIQEMCSNLIQVQPGTSNDARNELLFEK</sequence>
<organism evidence="6 7">
    <name type="scientific">Ceratopteris richardii</name>
    <name type="common">Triangle waterfern</name>
    <dbReference type="NCBI Taxonomy" id="49495"/>
    <lineage>
        <taxon>Eukaryota</taxon>
        <taxon>Viridiplantae</taxon>
        <taxon>Streptophyta</taxon>
        <taxon>Embryophyta</taxon>
        <taxon>Tracheophyta</taxon>
        <taxon>Polypodiopsida</taxon>
        <taxon>Polypodiidae</taxon>
        <taxon>Polypodiales</taxon>
        <taxon>Pteridineae</taxon>
        <taxon>Pteridaceae</taxon>
        <taxon>Parkerioideae</taxon>
        <taxon>Ceratopteris</taxon>
    </lineage>
</organism>
<dbReference type="PANTHER" id="PTHR32009">
    <property type="entry name" value="TMV RESISTANCE PROTEIN N-LIKE"/>
    <property type="match status" value="1"/>
</dbReference>
<protein>
    <recommendedName>
        <fullName evidence="1">ADP-ribosyl cyclase/cyclic ADP-ribose hydrolase</fullName>
        <ecNumber evidence="1">3.2.2.6</ecNumber>
    </recommendedName>
</protein>
<accession>A0A8T2U7H2</accession>
<evidence type="ECO:0000256" key="2">
    <source>
        <dbReference type="ARBA" id="ARBA00022801"/>
    </source>
</evidence>
<dbReference type="OMA" id="ELARICY"/>
<dbReference type="GO" id="GO:0007165">
    <property type="term" value="P:signal transduction"/>
    <property type="evidence" value="ECO:0007669"/>
    <property type="project" value="InterPro"/>
</dbReference>
<keyword evidence="3" id="KW-0520">NAD</keyword>
<feature type="domain" description="TIR" evidence="5">
    <location>
        <begin position="184"/>
        <end position="350"/>
    </location>
</feature>
<gene>
    <name evidence="6" type="ORF">KP509_08G007200</name>
</gene>
<feature type="domain" description="TIR" evidence="5">
    <location>
        <begin position="11"/>
        <end position="164"/>
    </location>
</feature>
<dbReference type="InterPro" id="IPR000157">
    <property type="entry name" value="TIR_dom"/>
</dbReference>